<gene>
    <name evidence="3" type="ORF">NE237_025852</name>
</gene>
<dbReference type="PANTHER" id="PTHR35410">
    <property type="entry name" value="EXPRESSED PROTEIN"/>
    <property type="match status" value="1"/>
</dbReference>
<comment type="caution">
    <text evidence="3">The sequence shown here is derived from an EMBL/GenBank/DDBJ whole genome shotgun (WGS) entry which is preliminary data.</text>
</comment>
<evidence type="ECO:0000259" key="2">
    <source>
        <dbReference type="Pfam" id="PF24649"/>
    </source>
</evidence>
<dbReference type="InterPro" id="IPR056059">
    <property type="entry name" value="DUF7642"/>
</dbReference>
<dbReference type="Pfam" id="PF24649">
    <property type="entry name" value="DUF7642"/>
    <property type="match status" value="1"/>
</dbReference>
<evidence type="ECO:0000256" key="1">
    <source>
        <dbReference type="SAM" id="Phobius"/>
    </source>
</evidence>
<dbReference type="OrthoDB" id="1930353at2759"/>
<accession>A0A9Q0K0L1</accession>
<keyword evidence="4" id="KW-1185">Reference proteome</keyword>
<reference evidence="3" key="1">
    <citation type="journal article" date="2023" name="Plant J.">
        <title>The genome of the king protea, Protea cynaroides.</title>
        <authorList>
            <person name="Chang J."/>
            <person name="Duong T.A."/>
            <person name="Schoeman C."/>
            <person name="Ma X."/>
            <person name="Roodt D."/>
            <person name="Barker N."/>
            <person name="Li Z."/>
            <person name="Van de Peer Y."/>
            <person name="Mizrachi E."/>
        </authorList>
    </citation>
    <scope>NUCLEOTIDE SEQUENCE</scope>
    <source>
        <tissue evidence="3">Young leaves</tissue>
    </source>
</reference>
<keyword evidence="1" id="KW-0472">Membrane</keyword>
<evidence type="ECO:0000313" key="4">
    <source>
        <dbReference type="Proteomes" id="UP001141806"/>
    </source>
</evidence>
<keyword evidence="1" id="KW-0812">Transmembrane</keyword>
<sequence length="359" mass="40548">MILWSAGIRLYDYVDECAIDGCPIPWAVRYRSINMLCQSTLINRKVIFIMSKLVTLKLGLVPLAFPSDPLSSREENAVCSSGVQMGSRDGVVEIDFLERRLLPDSGSTDVTESDHEVETVLYSASFQEFEDNYVKYQTTIWILYSLLLILAWGIGLFMLLYIPVRRYVLRKDIQSRRLYVTPNAIVYKVTRPVPFPCCGVLKKEKYVLLPSVADVIVEQGYLQSLFGVYSIRIENAGVRRPPSDDVQIQGVADPRAFRKAVLSRLSNVRSENFSRQVSRNEESFGIGHSSTAWARHNVGASITQPMSPSKSFRQDSFPSAGELILQKLEEVGTSVKRVQSLIEEQHCQKSDTIDETRGF</sequence>
<evidence type="ECO:0000313" key="3">
    <source>
        <dbReference type="EMBL" id="KAJ4958741.1"/>
    </source>
</evidence>
<dbReference type="EMBL" id="JAMYWD010000010">
    <property type="protein sequence ID" value="KAJ4958741.1"/>
    <property type="molecule type" value="Genomic_DNA"/>
</dbReference>
<protein>
    <recommendedName>
        <fullName evidence="2">DUF7642 domain-containing protein</fullName>
    </recommendedName>
</protein>
<keyword evidence="1" id="KW-1133">Transmembrane helix</keyword>
<organism evidence="3 4">
    <name type="scientific">Protea cynaroides</name>
    <dbReference type="NCBI Taxonomy" id="273540"/>
    <lineage>
        <taxon>Eukaryota</taxon>
        <taxon>Viridiplantae</taxon>
        <taxon>Streptophyta</taxon>
        <taxon>Embryophyta</taxon>
        <taxon>Tracheophyta</taxon>
        <taxon>Spermatophyta</taxon>
        <taxon>Magnoliopsida</taxon>
        <taxon>Proteales</taxon>
        <taxon>Proteaceae</taxon>
        <taxon>Protea</taxon>
    </lineage>
</organism>
<proteinExistence type="predicted"/>
<dbReference type="AlphaFoldDB" id="A0A9Q0K0L1"/>
<feature type="domain" description="DUF7642" evidence="2">
    <location>
        <begin position="171"/>
        <end position="269"/>
    </location>
</feature>
<name>A0A9Q0K0L1_9MAGN</name>
<dbReference type="PANTHER" id="PTHR35410:SF1">
    <property type="entry name" value="EXPRESSED PROTEIN"/>
    <property type="match status" value="1"/>
</dbReference>
<dbReference type="Proteomes" id="UP001141806">
    <property type="component" value="Unassembled WGS sequence"/>
</dbReference>
<feature type="transmembrane region" description="Helical" evidence="1">
    <location>
        <begin position="141"/>
        <end position="162"/>
    </location>
</feature>